<gene>
    <name evidence="2" type="primary">gb02109</name>
    <name evidence="2" type="ORF">PR202_gb02109</name>
</gene>
<reference evidence="2" key="1">
    <citation type="journal article" date="2018" name="DNA Res.">
        <title>Multiple hybrid de novo genome assembly of finger millet, an orphan allotetraploid crop.</title>
        <authorList>
            <person name="Hatakeyama M."/>
            <person name="Aluri S."/>
            <person name="Balachadran M.T."/>
            <person name="Sivarajan S.R."/>
            <person name="Patrignani A."/>
            <person name="Gruter S."/>
            <person name="Poveda L."/>
            <person name="Shimizu-Inatsugi R."/>
            <person name="Baeten J."/>
            <person name="Francoijs K.J."/>
            <person name="Nataraja K.N."/>
            <person name="Reddy Y.A.N."/>
            <person name="Phadnis S."/>
            <person name="Ravikumar R.L."/>
            <person name="Schlapbach R."/>
            <person name="Sreeman S.M."/>
            <person name="Shimizu K.K."/>
        </authorList>
    </citation>
    <scope>NUCLEOTIDE SEQUENCE</scope>
</reference>
<organism evidence="2 3">
    <name type="scientific">Eleusine coracana subsp. coracana</name>
    <dbReference type="NCBI Taxonomy" id="191504"/>
    <lineage>
        <taxon>Eukaryota</taxon>
        <taxon>Viridiplantae</taxon>
        <taxon>Streptophyta</taxon>
        <taxon>Embryophyta</taxon>
        <taxon>Tracheophyta</taxon>
        <taxon>Spermatophyta</taxon>
        <taxon>Magnoliopsida</taxon>
        <taxon>Liliopsida</taxon>
        <taxon>Poales</taxon>
        <taxon>Poaceae</taxon>
        <taxon>PACMAD clade</taxon>
        <taxon>Chloridoideae</taxon>
        <taxon>Cynodonteae</taxon>
        <taxon>Eleusininae</taxon>
        <taxon>Eleusine</taxon>
    </lineage>
</organism>
<evidence type="ECO:0000313" key="2">
    <source>
        <dbReference type="EMBL" id="GJN15215.1"/>
    </source>
</evidence>
<feature type="region of interest" description="Disordered" evidence="1">
    <location>
        <begin position="135"/>
        <end position="163"/>
    </location>
</feature>
<accession>A0AAV5DXV3</accession>
<name>A0AAV5DXV3_ELECO</name>
<evidence type="ECO:0000313" key="3">
    <source>
        <dbReference type="Proteomes" id="UP001054889"/>
    </source>
</evidence>
<feature type="compositionally biased region" description="Basic residues" evidence="1">
    <location>
        <begin position="15"/>
        <end position="32"/>
    </location>
</feature>
<proteinExistence type="predicted"/>
<keyword evidence="3" id="KW-1185">Reference proteome</keyword>
<dbReference type="Proteomes" id="UP001054889">
    <property type="component" value="Unassembled WGS sequence"/>
</dbReference>
<evidence type="ECO:0000256" key="1">
    <source>
        <dbReference type="SAM" id="MobiDB-lite"/>
    </source>
</evidence>
<dbReference type="EMBL" id="BQKI01000071">
    <property type="protein sequence ID" value="GJN15215.1"/>
    <property type="molecule type" value="Genomic_DNA"/>
</dbReference>
<sequence>MWGPPSGAAAGVRPKGGRTRTKAAARARRKGGRALTSCGARRRECRSRRHEREGGAWLHGRLGGTGATSPATLDLGGVRGGGPAHPRGADLLLLPRSPSSSSFLGVGLLLLHLGRHAGILLSQCAGQAQQRRRSAGATACRAGTMERGGDGATSRRATGGSDGHPPRAVLSVWCRDSWVVWCGAWARRGRHARKKTCDFARTILELAVMLTGHGHHGGRVATGTAADWVRESGELLAPGVPSLVLTHDECRQE</sequence>
<comment type="caution">
    <text evidence="2">The sequence shown here is derived from an EMBL/GenBank/DDBJ whole genome shotgun (WGS) entry which is preliminary data.</text>
</comment>
<protein>
    <submittedName>
        <fullName evidence="2">Uncharacterized protein</fullName>
    </submittedName>
</protein>
<dbReference type="AlphaFoldDB" id="A0AAV5DXV3"/>
<feature type="region of interest" description="Disordered" evidence="1">
    <location>
        <begin position="1"/>
        <end position="71"/>
    </location>
</feature>
<reference evidence="2" key="2">
    <citation type="submission" date="2021-12" db="EMBL/GenBank/DDBJ databases">
        <title>Resequencing data analysis of finger millet.</title>
        <authorList>
            <person name="Hatakeyama M."/>
            <person name="Aluri S."/>
            <person name="Balachadran M.T."/>
            <person name="Sivarajan S.R."/>
            <person name="Poveda L."/>
            <person name="Shimizu-Inatsugi R."/>
            <person name="Schlapbach R."/>
            <person name="Sreeman S.M."/>
            <person name="Shimizu K.K."/>
        </authorList>
    </citation>
    <scope>NUCLEOTIDE SEQUENCE</scope>
</reference>